<sequence length="244" mass="27981">MSSYQPTYKRYNEQAILIEWPTDINTRILSEILRYKEKIELVLNQEVSEVRSAYQSLLIIYKSYVTDVSGAIDVLKAVYTSDVELKPLTSKIWKVPVCYDDRFGWDLEEMSLSKKISKGRIIKLHSEVIYTVYFIGFLPGFLYLGGLNEMLFTPRKATPRMNIRKGAVAIGGRQTGIYPNDSPAGWHIIGNSPIDFFKPKASLPCFAKAGDRIQFIPISLKEYASIEKLIEEGYYNLDSEVWHD</sequence>
<dbReference type="InterPro" id="IPR010016">
    <property type="entry name" value="PxpB"/>
</dbReference>
<dbReference type="RefSeq" id="WP_189362795.1">
    <property type="nucleotide sequence ID" value="NZ_BMWZ01000013.1"/>
</dbReference>
<keyword evidence="1" id="KW-0547">Nucleotide-binding</keyword>
<dbReference type="SMART" id="SM00796">
    <property type="entry name" value="AHS1"/>
    <property type="match status" value="1"/>
</dbReference>
<keyword evidence="3" id="KW-0067">ATP-binding</keyword>
<dbReference type="Pfam" id="PF02682">
    <property type="entry name" value="CT_C_D"/>
    <property type="match status" value="1"/>
</dbReference>
<keyword evidence="4" id="KW-1133">Transmembrane helix</keyword>
<dbReference type="GO" id="GO:0005524">
    <property type="term" value="F:ATP binding"/>
    <property type="evidence" value="ECO:0007669"/>
    <property type="project" value="UniProtKB-KW"/>
</dbReference>
<dbReference type="SUPFAM" id="SSF50891">
    <property type="entry name" value="Cyclophilin-like"/>
    <property type="match status" value="1"/>
</dbReference>
<dbReference type="Proteomes" id="UP000636004">
    <property type="component" value="Unassembled WGS sequence"/>
</dbReference>
<dbReference type="PANTHER" id="PTHR34698">
    <property type="entry name" value="5-OXOPROLINASE SUBUNIT B"/>
    <property type="match status" value="1"/>
</dbReference>
<dbReference type="AlphaFoldDB" id="A0A918VE28"/>
<accession>A0A918VE28</accession>
<gene>
    <name evidence="6" type="ORF">GCM10007028_35600</name>
</gene>
<comment type="caution">
    <text evidence="6">The sequence shown here is derived from an EMBL/GenBank/DDBJ whole genome shotgun (WGS) entry which is preliminary data.</text>
</comment>
<evidence type="ECO:0000256" key="3">
    <source>
        <dbReference type="ARBA" id="ARBA00022840"/>
    </source>
</evidence>
<dbReference type="Gene3D" id="3.30.1360.40">
    <property type="match status" value="1"/>
</dbReference>
<proteinExistence type="predicted"/>
<organism evidence="6 7">
    <name type="scientific">Algibacter mikhailovii</name>
    <dbReference type="NCBI Taxonomy" id="425498"/>
    <lineage>
        <taxon>Bacteria</taxon>
        <taxon>Pseudomonadati</taxon>
        <taxon>Bacteroidota</taxon>
        <taxon>Flavobacteriia</taxon>
        <taxon>Flavobacteriales</taxon>
        <taxon>Flavobacteriaceae</taxon>
        <taxon>Algibacter</taxon>
    </lineage>
</organism>
<dbReference type="InterPro" id="IPR003833">
    <property type="entry name" value="CT_C_D"/>
</dbReference>
<feature type="transmembrane region" description="Helical" evidence="4">
    <location>
        <begin position="128"/>
        <end position="146"/>
    </location>
</feature>
<dbReference type="SUPFAM" id="SSF160467">
    <property type="entry name" value="PH0987 N-terminal domain-like"/>
    <property type="match status" value="1"/>
</dbReference>
<reference evidence="6" key="1">
    <citation type="journal article" date="2014" name="Int. J. Syst. Evol. Microbiol.">
        <title>Complete genome sequence of Corynebacterium casei LMG S-19264T (=DSM 44701T), isolated from a smear-ripened cheese.</title>
        <authorList>
            <consortium name="US DOE Joint Genome Institute (JGI-PGF)"/>
            <person name="Walter F."/>
            <person name="Albersmeier A."/>
            <person name="Kalinowski J."/>
            <person name="Ruckert C."/>
        </authorList>
    </citation>
    <scope>NUCLEOTIDE SEQUENCE</scope>
    <source>
        <strain evidence="6">KCTC 12710</strain>
    </source>
</reference>
<evidence type="ECO:0000256" key="2">
    <source>
        <dbReference type="ARBA" id="ARBA00022801"/>
    </source>
</evidence>
<keyword evidence="4" id="KW-0472">Membrane</keyword>
<feature type="domain" description="Carboxyltransferase" evidence="5">
    <location>
        <begin position="6"/>
        <end position="207"/>
    </location>
</feature>
<keyword evidence="4" id="KW-0812">Transmembrane</keyword>
<keyword evidence="2 6" id="KW-0378">Hydrolase</keyword>
<dbReference type="NCBIfam" id="TIGR00370">
    <property type="entry name" value="5-oxoprolinase subunit PxpB"/>
    <property type="match status" value="1"/>
</dbReference>
<dbReference type="PANTHER" id="PTHR34698:SF2">
    <property type="entry name" value="5-OXOPROLINASE SUBUNIT B"/>
    <property type="match status" value="1"/>
</dbReference>
<keyword evidence="7" id="KW-1185">Reference proteome</keyword>
<evidence type="ECO:0000259" key="5">
    <source>
        <dbReference type="SMART" id="SM00796"/>
    </source>
</evidence>
<evidence type="ECO:0000256" key="1">
    <source>
        <dbReference type="ARBA" id="ARBA00022741"/>
    </source>
</evidence>
<name>A0A918VE28_9FLAO</name>
<dbReference type="GO" id="GO:0016787">
    <property type="term" value="F:hydrolase activity"/>
    <property type="evidence" value="ECO:0007669"/>
    <property type="project" value="UniProtKB-KW"/>
</dbReference>
<protein>
    <submittedName>
        <fullName evidence="6">Allophanate hydrolase</fullName>
    </submittedName>
</protein>
<evidence type="ECO:0000313" key="6">
    <source>
        <dbReference type="EMBL" id="GGZ94067.1"/>
    </source>
</evidence>
<dbReference type="InterPro" id="IPR029000">
    <property type="entry name" value="Cyclophilin-like_dom_sf"/>
</dbReference>
<dbReference type="EMBL" id="BMWZ01000013">
    <property type="protein sequence ID" value="GGZ94067.1"/>
    <property type="molecule type" value="Genomic_DNA"/>
</dbReference>
<reference evidence="6" key="2">
    <citation type="submission" date="2020-09" db="EMBL/GenBank/DDBJ databases">
        <authorList>
            <person name="Sun Q."/>
            <person name="Kim S."/>
        </authorList>
    </citation>
    <scope>NUCLEOTIDE SEQUENCE</scope>
    <source>
        <strain evidence="6">KCTC 12710</strain>
    </source>
</reference>
<dbReference type="Gene3D" id="2.40.100.10">
    <property type="entry name" value="Cyclophilin-like"/>
    <property type="match status" value="1"/>
</dbReference>
<evidence type="ECO:0000313" key="7">
    <source>
        <dbReference type="Proteomes" id="UP000636004"/>
    </source>
</evidence>
<evidence type="ECO:0000256" key="4">
    <source>
        <dbReference type="SAM" id="Phobius"/>
    </source>
</evidence>